<evidence type="ECO:0000313" key="1">
    <source>
        <dbReference type="EMBL" id="AGC72775.1"/>
    </source>
</evidence>
<sequence length="180" mass="18007">MADIGVDVTAIVVEVVEAQGLAVDEPRVLVEHGGIINIDGTGDVVGPNGVEAGRPARFADSSGKVIEAAPINSPGGLVVLDGDATLPDILLPASIARDSEVASAISAATADMVIDTDPRLSDARTPLTHTHPATAVSTVPATTGLDPASTDVEKALTELAARPSGGGPQGFARTFLLMGG</sequence>
<dbReference type="EMBL" id="JX649911">
    <property type="protein sequence ID" value="AGC72775.1"/>
    <property type="molecule type" value="Genomic_DNA"/>
</dbReference>
<reference evidence="1" key="1">
    <citation type="submission" date="2012-09" db="EMBL/GenBank/DDBJ databases">
        <title>Metagenomic Characterization of a Microbial Community in Wastewater Detects High Levels of Antibiotic Resistance.</title>
        <authorList>
            <person name="Abrams M."/>
            <person name="Caldwell A."/>
            <person name="Vandaei E."/>
            <person name="Lee W."/>
            <person name="Perrott J."/>
            <person name="Khan S.Y."/>
            <person name="Ta J."/>
            <person name="Romero D."/>
            <person name="Nguyen V."/>
            <person name="Pourmand N."/>
            <person name="Ouverney C.C."/>
        </authorList>
    </citation>
    <scope>NUCLEOTIDE SEQUENCE</scope>
</reference>
<proteinExistence type="predicted"/>
<dbReference type="AlphaFoldDB" id="L7W2B5"/>
<accession>L7W2B5</accession>
<organism evidence="1">
    <name type="scientific">uncultured bacterium A1Q1_fos_2101</name>
    <dbReference type="NCBI Taxonomy" id="1256561"/>
    <lineage>
        <taxon>Bacteria</taxon>
        <taxon>environmental samples</taxon>
    </lineage>
</organism>
<protein>
    <submittedName>
        <fullName evidence="1">Uncharacterized protein</fullName>
    </submittedName>
</protein>
<name>L7W2B5_9BACT</name>